<comment type="caution">
    <text evidence="3">The sequence shown here is derived from an EMBL/GenBank/DDBJ whole genome shotgun (WGS) entry which is preliminary data.</text>
</comment>
<name>A0A2N1J247_9BACT</name>
<dbReference type="SUPFAM" id="SSF64518">
    <property type="entry name" value="Phase 1 flagellin"/>
    <property type="match status" value="1"/>
</dbReference>
<dbReference type="PANTHER" id="PTHR42792:SF2">
    <property type="entry name" value="FLAGELLIN"/>
    <property type="match status" value="1"/>
</dbReference>
<dbReference type="GO" id="GO:0009288">
    <property type="term" value="C:bacterial-type flagellum"/>
    <property type="evidence" value="ECO:0007669"/>
    <property type="project" value="InterPro"/>
</dbReference>
<dbReference type="InterPro" id="IPR001492">
    <property type="entry name" value="Flagellin"/>
</dbReference>
<dbReference type="InterPro" id="IPR001029">
    <property type="entry name" value="Flagellin_N"/>
</dbReference>
<dbReference type="EMBL" id="NXIF01000033">
    <property type="protein sequence ID" value="PKI80552.1"/>
    <property type="molecule type" value="Genomic_DNA"/>
</dbReference>
<keyword evidence="4" id="KW-1185">Reference proteome</keyword>
<accession>A0A2N1J247</accession>
<evidence type="ECO:0000313" key="3">
    <source>
        <dbReference type="EMBL" id="PKI80552.1"/>
    </source>
</evidence>
<dbReference type="GO" id="GO:0005198">
    <property type="term" value="F:structural molecule activity"/>
    <property type="evidence" value="ECO:0007669"/>
    <property type="project" value="InterPro"/>
</dbReference>
<keyword evidence="3" id="KW-0966">Cell projection</keyword>
<proteinExistence type="predicted"/>
<organism evidence="3 4">
    <name type="scientific">Malaciobacter halophilus</name>
    <dbReference type="NCBI Taxonomy" id="197482"/>
    <lineage>
        <taxon>Bacteria</taxon>
        <taxon>Pseudomonadati</taxon>
        <taxon>Campylobacterota</taxon>
        <taxon>Epsilonproteobacteria</taxon>
        <taxon>Campylobacterales</taxon>
        <taxon>Arcobacteraceae</taxon>
        <taxon>Malaciobacter</taxon>
    </lineage>
</organism>
<reference evidence="3 4" key="1">
    <citation type="submission" date="2017-09" db="EMBL/GenBank/DDBJ databases">
        <title>Genomics of the genus Arcobacter.</title>
        <authorList>
            <person name="Perez-Cataluna A."/>
            <person name="Figueras M.J."/>
            <person name="Salas-Masso N."/>
        </authorList>
    </citation>
    <scope>NUCLEOTIDE SEQUENCE [LARGE SCALE GENOMIC DNA]</scope>
    <source>
        <strain evidence="3 4">DSM 18005</strain>
    </source>
</reference>
<dbReference type="PANTHER" id="PTHR42792">
    <property type="entry name" value="FLAGELLIN"/>
    <property type="match status" value="1"/>
</dbReference>
<protein>
    <submittedName>
        <fullName evidence="3">Flagellin</fullName>
    </submittedName>
</protein>
<gene>
    <name evidence="3" type="ORF">CP960_09065</name>
</gene>
<dbReference type="PRINTS" id="PR00207">
    <property type="entry name" value="FLAGELLIN"/>
</dbReference>
<evidence type="ECO:0000259" key="2">
    <source>
        <dbReference type="Pfam" id="PF00669"/>
    </source>
</evidence>
<sequence length="117" mass="12305">MRINTNVASLQAQESASLTNKNLTNSLEKLSSGLRINKASDDASGLAIADKLRTQASSIGQSISNGNSAVSLTQIADKAMAEQSNILDIVKTKLIQASTDTTSQEGREAIGKDIDKL</sequence>
<keyword evidence="3" id="KW-0282">Flagellum</keyword>
<feature type="domain" description="Flagellin N-terminal" evidence="2">
    <location>
        <begin position="3"/>
        <end position="117"/>
    </location>
</feature>
<evidence type="ECO:0000313" key="4">
    <source>
        <dbReference type="Proteomes" id="UP000233248"/>
    </source>
</evidence>
<keyword evidence="3" id="KW-0969">Cilium</keyword>
<feature type="compositionally biased region" description="Basic and acidic residues" evidence="1">
    <location>
        <begin position="105"/>
        <end position="117"/>
    </location>
</feature>
<feature type="region of interest" description="Disordered" evidence="1">
    <location>
        <begin position="98"/>
        <end position="117"/>
    </location>
</feature>
<dbReference type="Gene3D" id="1.20.1330.10">
    <property type="entry name" value="f41 fragment of flagellin, N-terminal domain"/>
    <property type="match status" value="1"/>
</dbReference>
<feature type="non-terminal residue" evidence="3">
    <location>
        <position position="117"/>
    </location>
</feature>
<dbReference type="Proteomes" id="UP000233248">
    <property type="component" value="Unassembled WGS sequence"/>
</dbReference>
<dbReference type="AlphaFoldDB" id="A0A2N1J247"/>
<evidence type="ECO:0000256" key="1">
    <source>
        <dbReference type="SAM" id="MobiDB-lite"/>
    </source>
</evidence>
<dbReference type="Pfam" id="PF00669">
    <property type="entry name" value="Flagellin_N"/>
    <property type="match status" value="1"/>
</dbReference>